<dbReference type="EMBL" id="VDDB01000010">
    <property type="protein sequence ID" value="TNB95861.1"/>
    <property type="molecule type" value="Genomic_DNA"/>
</dbReference>
<proteinExistence type="predicted"/>
<protein>
    <submittedName>
        <fullName evidence="1">Uncharacterized protein</fullName>
    </submittedName>
</protein>
<dbReference type="AlphaFoldDB" id="A0A5C4KZS4"/>
<accession>A0A5C4KZS4</accession>
<sequence>MVRRGSGAGLKTELPSFASKPAPTLDLCHAQIPCGSGLAREEALKNTVSINPAAKLLSHPAAPDHERW</sequence>
<reference evidence="1" key="1">
    <citation type="submission" date="2019-06" db="EMBL/GenBank/DDBJ databases">
        <title>Pseudomonas-derived Butenolides : (Bio)synthesis of Styrolides.</title>
        <authorList>
            <person name="Klapper M."/>
            <person name="Chowdhury S."/>
            <person name="Stallforth P."/>
        </authorList>
    </citation>
    <scope>NUCLEOTIDE SEQUENCE [LARGE SCALE GENOMIC DNA]</scope>
    <source>
        <strain evidence="1">EC-S101</strain>
    </source>
</reference>
<name>A0A5C4KZS4_PSEJE</name>
<comment type="caution">
    <text evidence="1">The sequence shown here is derived from an EMBL/GenBank/DDBJ whole genome shotgun (WGS) entry which is preliminary data.</text>
</comment>
<organism evidence="1 2">
    <name type="scientific">Pseudomonas jessenii</name>
    <dbReference type="NCBI Taxonomy" id="77298"/>
    <lineage>
        <taxon>Bacteria</taxon>
        <taxon>Pseudomonadati</taxon>
        <taxon>Pseudomonadota</taxon>
        <taxon>Gammaproteobacteria</taxon>
        <taxon>Pseudomonadales</taxon>
        <taxon>Pseudomonadaceae</taxon>
        <taxon>Pseudomonas</taxon>
    </lineage>
</organism>
<keyword evidence="2" id="KW-1185">Reference proteome</keyword>
<gene>
    <name evidence="1" type="ORF">FHG55_12960</name>
</gene>
<evidence type="ECO:0000313" key="1">
    <source>
        <dbReference type="EMBL" id="TNB95861.1"/>
    </source>
</evidence>
<dbReference type="Proteomes" id="UP000306272">
    <property type="component" value="Unassembled WGS sequence"/>
</dbReference>
<evidence type="ECO:0000313" key="2">
    <source>
        <dbReference type="Proteomes" id="UP000306272"/>
    </source>
</evidence>